<name>A0A6A6I284_9PLEO</name>
<keyword evidence="5" id="KW-1185">Reference proteome</keyword>
<evidence type="ECO:0000259" key="3">
    <source>
        <dbReference type="Pfam" id="PF01370"/>
    </source>
</evidence>
<organism evidence="4 5">
    <name type="scientific">Trematosphaeria pertusa</name>
    <dbReference type="NCBI Taxonomy" id="390896"/>
    <lineage>
        <taxon>Eukaryota</taxon>
        <taxon>Fungi</taxon>
        <taxon>Dikarya</taxon>
        <taxon>Ascomycota</taxon>
        <taxon>Pezizomycotina</taxon>
        <taxon>Dothideomycetes</taxon>
        <taxon>Pleosporomycetidae</taxon>
        <taxon>Pleosporales</taxon>
        <taxon>Massarineae</taxon>
        <taxon>Trematosphaeriaceae</taxon>
        <taxon>Trematosphaeria</taxon>
    </lineage>
</organism>
<keyword evidence="1" id="KW-0560">Oxidoreductase</keyword>
<protein>
    <submittedName>
        <fullName evidence="4">NADPH-dependent methylglyoxal reductase-like protein GRE2</fullName>
    </submittedName>
</protein>
<proteinExistence type="inferred from homology"/>
<dbReference type="Gene3D" id="3.40.50.720">
    <property type="entry name" value="NAD(P)-binding Rossmann-like Domain"/>
    <property type="match status" value="1"/>
</dbReference>
<gene>
    <name evidence="4" type="ORF">BU26DRAFT_522941</name>
</gene>
<dbReference type="Pfam" id="PF01370">
    <property type="entry name" value="Epimerase"/>
    <property type="match status" value="1"/>
</dbReference>
<dbReference type="PANTHER" id="PTHR10366">
    <property type="entry name" value="NAD DEPENDENT EPIMERASE/DEHYDRATASE"/>
    <property type="match status" value="1"/>
</dbReference>
<accession>A0A6A6I284</accession>
<dbReference type="PANTHER" id="PTHR10366:SF564">
    <property type="entry name" value="STEROL-4-ALPHA-CARBOXYLATE 3-DEHYDROGENASE, DECARBOXYLATING"/>
    <property type="match status" value="1"/>
</dbReference>
<reference evidence="4" key="1">
    <citation type="journal article" date="2020" name="Stud. Mycol.">
        <title>101 Dothideomycetes genomes: a test case for predicting lifestyles and emergence of pathogens.</title>
        <authorList>
            <person name="Haridas S."/>
            <person name="Albert R."/>
            <person name="Binder M."/>
            <person name="Bloem J."/>
            <person name="Labutti K."/>
            <person name="Salamov A."/>
            <person name="Andreopoulos B."/>
            <person name="Baker S."/>
            <person name="Barry K."/>
            <person name="Bills G."/>
            <person name="Bluhm B."/>
            <person name="Cannon C."/>
            <person name="Castanera R."/>
            <person name="Culley D."/>
            <person name="Daum C."/>
            <person name="Ezra D."/>
            <person name="Gonzalez J."/>
            <person name="Henrissat B."/>
            <person name="Kuo A."/>
            <person name="Liang C."/>
            <person name="Lipzen A."/>
            <person name="Lutzoni F."/>
            <person name="Magnuson J."/>
            <person name="Mondo S."/>
            <person name="Nolan M."/>
            <person name="Ohm R."/>
            <person name="Pangilinan J."/>
            <person name="Park H.-J."/>
            <person name="Ramirez L."/>
            <person name="Alfaro M."/>
            <person name="Sun H."/>
            <person name="Tritt A."/>
            <person name="Yoshinaga Y."/>
            <person name="Zwiers L.-H."/>
            <person name="Turgeon B."/>
            <person name="Goodwin S."/>
            <person name="Spatafora J."/>
            <person name="Crous P."/>
            <person name="Grigoriev I."/>
        </authorList>
    </citation>
    <scope>NUCLEOTIDE SEQUENCE</scope>
    <source>
        <strain evidence="4">CBS 122368</strain>
    </source>
</reference>
<dbReference type="RefSeq" id="XP_033679273.1">
    <property type="nucleotide sequence ID" value="XM_033829913.1"/>
</dbReference>
<evidence type="ECO:0000256" key="1">
    <source>
        <dbReference type="ARBA" id="ARBA00023002"/>
    </source>
</evidence>
<sequence length="344" mass="37923">MTRVLLTGGSGFIAAHTLDVLLKRGHSVVTTVRTQEKADKIKEENKSAVDKGQLDFAIVPDIAQEGAFDKAVVSDPPFEAVLHTASPFHFNVTDVQKDLLDPAVIGTTGILKSIKKSAPSVKRVVITSSFAAIVEPSKGNWPGHVYSEEDWNPITLEEAEENPMAGYRASKTFAEKAAWEFLDKEKPNFTIATICPPLVFGPIIHALDSLENLNTSNQRILWAAQGKWKDEIAPTGVYLWVDVRDVAEAHVLALEKPDAANKRFFTVGGYFTNRDIAEIIKRHFPQYKDLPSASTPGGDYPEGGKEKGVYGYDNKRTIEVLGLKYRSFEDCIIDCIVSFQSKGL</sequence>
<comment type="similarity">
    <text evidence="2">Belongs to the NAD(P)-dependent epimerase/dehydratase family. Dihydroflavonol-4-reductase subfamily.</text>
</comment>
<dbReference type="InterPro" id="IPR001509">
    <property type="entry name" value="Epimerase_deHydtase"/>
</dbReference>
<dbReference type="FunFam" id="3.40.50.720:FF:000191">
    <property type="entry name" value="Methylglyoxal reductase (NADPH-dependent)"/>
    <property type="match status" value="1"/>
</dbReference>
<evidence type="ECO:0000313" key="5">
    <source>
        <dbReference type="Proteomes" id="UP000800094"/>
    </source>
</evidence>
<dbReference type="GeneID" id="54583243"/>
<feature type="domain" description="NAD-dependent epimerase/dehydratase" evidence="3">
    <location>
        <begin position="4"/>
        <end position="268"/>
    </location>
</feature>
<dbReference type="InterPro" id="IPR036291">
    <property type="entry name" value="NAD(P)-bd_dom_sf"/>
</dbReference>
<dbReference type="EMBL" id="ML987203">
    <property type="protein sequence ID" value="KAF2244269.1"/>
    <property type="molecule type" value="Genomic_DNA"/>
</dbReference>
<dbReference type="Proteomes" id="UP000800094">
    <property type="component" value="Unassembled WGS sequence"/>
</dbReference>
<dbReference type="InterPro" id="IPR050425">
    <property type="entry name" value="NAD(P)_dehydrat-like"/>
</dbReference>
<dbReference type="OrthoDB" id="2735536at2759"/>
<dbReference type="AlphaFoldDB" id="A0A6A6I284"/>
<dbReference type="CDD" id="cd05227">
    <property type="entry name" value="AR_SDR_e"/>
    <property type="match status" value="1"/>
</dbReference>
<dbReference type="SUPFAM" id="SSF51735">
    <property type="entry name" value="NAD(P)-binding Rossmann-fold domains"/>
    <property type="match status" value="1"/>
</dbReference>
<evidence type="ECO:0000256" key="2">
    <source>
        <dbReference type="ARBA" id="ARBA00023445"/>
    </source>
</evidence>
<evidence type="ECO:0000313" key="4">
    <source>
        <dbReference type="EMBL" id="KAF2244269.1"/>
    </source>
</evidence>
<dbReference type="GO" id="GO:0016616">
    <property type="term" value="F:oxidoreductase activity, acting on the CH-OH group of donors, NAD or NADP as acceptor"/>
    <property type="evidence" value="ECO:0007669"/>
    <property type="project" value="TreeGrafter"/>
</dbReference>